<dbReference type="PANTHER" id="PTHR34475">
    <property type="match status" value="1"/>
</dbReference>
<dbReference type="InterPro" id="IPR001387">
    <property type="entry name" value="Cro/C1-type_HTH"/>
</dbReference>
<dbReference type="SUPFAM" id="SSF47413">
    <property type="entry name" value="lambda repressor-like DNA-binding domains"/>
    <property type="match status" value="1"/>
</dbReference>
<dbReference type="InterPro" id="IPR025194">
    <property type="entry name" value="RodZ-like_C"/>
</dbReference>
<comment type="caution">
    <text evidence="4">The sequence shown here is derived from an EMBL/GenBank/DDBJ whole genome shotgun (WGS) entry which is preliminary data.</text>
</comment>
<sequence>MTELGKRLKEAREAKDFSLDDLQRVTKIQKRYLIGIEEGSYDMMPGKFYVRAFIKQYCEAVGLQPEVIFEEYKDDIPAAYEDEIPVSLSRVQTRKGVSAGSSKALDVLPKILIAVFVIAVLIAVWVFVQTKVADNASNADTSNKEPVAVDQQDLPDEEPTDDKETEQKESGDNNDNKAGEEKDKNVEEKKEQSLEAVKTEGTVTTYELKDTDQFKLELAAKGDAWVAVYNSKDEVLFQGMLYKEDKKEFDFTADQQAYLVLGNAANTDINVNGKALEYKIPTETVRQDIVIQYKPAESQ</sequence>
<dbReference type="InterPro" id="IPR010982">
    <property type="entry name" value="Lambda_DNA-bd_dom_sf"/>
</dbReference>
<keyword evidence="2" id="KW-0472">Membrane</keyword>
<dbReference type="GO" id="GO:0003677">
    <property type="term" value="F:DNA binding"/>
    <property type="evidence" value="ECO:0007669"/>
    <property type="project" value="InterPro"/>
</dbReference>
<organism evidence="4 5">
    <name type="scientific">Rossellomorea aquimaris</name>
    <dbReference type="NCBI Taxonomy" id="189382"/>
    <lineage>
        <taxon>Bacteria</taxon>
        <taxon>Bacillati</taxon>
        <taxon>Bacillota</taxon>
        <taxon>Bacilli</taxon>
        <taxon>Bacillales</taxon>
        <taxon>Bacillaceae</taxon>
        <taxon>Rossellomorea</taxon>
    </lineage>
</organism>
<dbReference type="PANTHER" id="PTHR34475:SF1">
    <property type="entry name" value="CYTOSKELETON PROTEIN RODZ"/>
    <property type="match status" value="1"/>
</dbReference>
<dbReference type="Proteomes" id="UP000182062">
    <property type="component" value="Unassembled WGS sequence"/>
</dbReference>
<evidence type="ECO:0000313" key="5">
    <source>
        <dbReference type="Proteomes" id="UP000182062"/>
    </source>
</evidence>
<dbReference type="RefSeq" id="WP_071617823.1">
    <property type="nucleotide sequence ID" value="NZ_MINN01000074.1"/>
</dbReference>
<dbReference type="Pfam" id="PF13464">
    <property type="entry name" value="RodZ_C"/>
    <property type="match status" value="1"/>
</dbReference>
<reference evidence="4 5" key="1">
    <citation type="submission" date="2016-09" db="EMBL/GenBank/DDBJ databases">
        <title>Bacillus aquimaris SAMM genome sequence reveals colonization and biosurfactant production capacities.</title>
        <authorList>
            <person name="Waghmode S.R."/>
            <person name="Suryavanshi M.V."/>
        </authorList>
    </citation>
    <scope>NUCLEOTIDE SEQUENCE [LARGE SCALE GENOMIC DNA]</scope>
    <source>
        <strain evidence="4 5">SAMM</strain>
    </source>
</reference>
<evidence type="ECO:0000256" key="2">
    <source>
        <dbReference type="SAM" id="Phobius"/>
    </source>
</evidence>
<accession>A0A1J6W1Z7</accession>
<evidence type="ECO:0000259" key="3">
    <source>
        <dbReference type="Pfam" id="PF13464"/>
    </source>
</evidence>
<keyword evidence="2" id="KW-1133">Transmembrane helix</keyword>
<dbReference type="Pfam" id="PF13413">
    <property type="entry name" value="HTH_25"/>
    <property type="match status" value="1"/>
</dbReference>
<dbReference type="Gene3D" id="1.10.260.40">
    <property type="entry name" value="lambda repressor-like DNA-binding domains"/>
    <property type="match status" value="1"/>
</dbReference>
<dbReference type="AlphaFoldDB" id="A0A1J6W1Z7"/>
<dbReference type="OrthoDB" id="9797543at2"/>
<dbReference type="InterPro" id="IPR050400">
    <property type="entry name" value="Bact_Cytoskel_RodZ"/>
</dbReference>
<keyword evidence="5" id="KW-1185">Reference proteome</keyword>
<protein>
    <recommendedName>
        <fullName evidence="3">Cytoskeleton protein RodZ-like C-terminal domain-containing protein</fullName>
    </recommendedName>
</protein>
<feature type="transmembrane region" description="Helical" evidence="2">
    <location>
        <begin position="111"/>
        <end position="128"/>
    </location>
</feature>
<dbReference type="EMBL" id="MINN01000074">
    <property type="protein sequence ID" value="OIU72158.1"/>
    <property type="molecule type" value="Genomic_DNA"/>
</dbReference>
<name>A0A1J6W1Z7_9BACI</name>
<feature type="region of interest" description="Disordered" evidence="1">
    <location>
        <begin position="137"/>
        <end position="196"/>
    </location>
</feature>
<evidence type="ECO:0000256" key="1">
    <source>
        <dbReference type="SAM" id="MobiDB-lite"/>
    </source>
</evidence>
<feature type="compositionally biased region" description="Basic and acidic residues" evidence="1">
    <location>
        <begin position="165"/>
        <end position="193"/>
    </location>
</feature>
<proteinExistence type="predicted"/>
<feature type="domain" description="Cytoskeleton protein RodZ-like C-terminal" evidence="3">
    <location>
        <begin position="218"/>
        <end position="281"/>
    </location>
</feature>
<keyword evidence="2" id="KW-0812">Transmembrane</keyword>
<evidence type="ECO:0000313" key="4">
    <source>
        <dbReference type="EMBL" id="OIU72158.1"/>
    </source>
</evidence>
<dbReference type="CDD" id="cd00093">
    <property type="entry name" value="HTH_XRE"/>
    <property type="match status" value="1"/>
</dbReference>
<feature type="compositionally biased region" description="Acidic residues" evidence="1">
    <location>
        <begin position="153"/>
        <end position="164"/>
    </location>
</feature>
<gene>
    <name evidence="4" type="ORF">BHE18_05875</name>
</gene>